<dbReference type="EMBL" id="VSRR010044748">
    <property type="protein sequence ID" value="MPC76987.1"/>
    <property type="molecule type" value="Genomic_DNA"/>
</dbReference>
<keyword evidence="2" id="KW-1185">Reference proteome</keyword>
<organism evidence="1 2">
    <name type="scientific">Portunus trituberculatus</name>
    <name type="common">Swimming crab</name>
    <name type="synonym">Neptunus trituberculatus</name>
    <dbReference type="NCBI Taxonomy" id="210409"/>
    <lineage>
        <taxon>Eukaryota</taxon>
        <taxon>Metazoa</taxon>
        <taxon>Ecdysozoa</taxon>
        <taxon>Arthropoda</taxon>
        <taxon>Crustacea</taxon>
        <taxon>Multicrustacea</taxon>
        <taxon>Malacostraca</taxon>
        <taxon>Eumalacostraca</taxon>
        <taxon>Eucarida</taxon>
        <taxon>Decapoda</taxon>
        <taxon>Pleocyemata</taxon>
        <taxon>Brachyura</taxon>
        <taxon>Eubrachyura</taxon>
        <taxon>Portunoidea</taxon>
        <taxon>Portunidae</taxon>
        <taxon>Portuninae</taxon>
        <taxon>Portunus</taxon>
    </lineage>
</organism>
<protein>
    <submittedName>
        <fullName evidence="1">Uncharacterized protein</fullName>
    </submittedName>
</protein>
<name>A0A5B7I671_PORTR</name>
<evidence type="ECO:0000313" key="1">
    <source>
        <dbReference type="EMBL" id="MPC76987.1"/>
    </source>
</evidence>
<dbReference type="AlphaFoldDB" id="A0A5B7I671"/>
<reference evidence="1 2" key="1">
    <citation type="submission" date="2019-05" db="EMBL/GenBank/DDBJ databases">
        <title>Another draft genome of Portunus trituberculatus and its Hox gene families provides insights of decapod evolution.</title>
        <authorList>
            <person name="Jeong J.-H."/>
            <person name="Song I."/>
            <person name="Kim S."/>
            <person name="Choi T."/>
            <person name="Kim D."/>
            <person name="Ryu S."/>
            <person name="Kim W."/>
        </authorList>
    </citation>
    <scope>NUCLEOTIDE SEQUENCE [LARGE SCALE GENOMIC DNA]</scope>
    <source>
        <tissue evidence="1">Muscle</tissue>
    </source>
</reference>
<evidence type="ECO:0000313" key="2">
    <source>
        <dbReference type="Proteomes" id="UP000324222"/>
    </source>
</evidence>
<gene>
    <name evidence="1" type="ORF">E2C01_071424</name>
</gene>
<comment type="caution">
    <text evidence="1">The sequence shown here is derived from an EMBL/GenBank/DDBJ whole genome shotgun (WGS) entry which is preliminary data.</text>
</comment>
<accession>A0A5B7I671</accession>
<proteinExistence type="predicted"/>
<sequence>MCCAVLWPCCATVRYILRRWTPIIQSAFPAGQYAPSGCPTLSNFAPPRPFPVVTKRATLPHCMTLVTTVRPSRERPPL</sequence>
<dbReference type="Proteomes" id="UP000324222">
    <property type="component" value="Unassembled WGS sequence"/>
</dbReference>